<dbReference type="PANTHER" id="PTHR31736">
    <property type="match status" value="1"/>
</dbReference>
<evidence type="ECO:0000256" key="2">
    <source>
        <dbReference type="ARBA" id="ARBA00022737"/>
    </source>
</evidence>
<evidence type="ECO:0000256" key="9">
    <source>
        <dbReference type="RuleBase" id="RU361169"/>
    </source>
</evidence>
<comment type="similarity">
    <text evidence="1 9">Belongs to the glycosyl hydrolase 28 family.</text>
</comment>
<keyword evidence="11" id="KW-1185">Reference proteome</keyword>
<evidence type="ECO:0008006" key="12">
    <source>
        <dbReference type="Google" id="ProtNLM"/>
    </source>
</evidence>
<dbReference type="Pfam" id="PF00295">
    <property type="entry name" value="Glyco_hydro_28"/>
    <property type="match status" value="1"/>
</dbReference>
<protein>
    <recommendedName>
        <fullName evidence="12">Glycoside hydrolase</fullName>
    </recommendedName>
</protein>
<dbReference type="InterPro" id="IPR000743">
    <property type="entry name" value="Glyco_hydro_28"/>
</dbReference>
<sequence>MSLRLHEKPEGIAPSPDYTLKINGEEAFVYHIPGMAGGAVSYASFDFEGIAKIEITSAWNVESAEVRPQSYGIPSKLVGNTVLFEIDRPCQLFVKWNDQFELPFYLFANGLEDEPSADAEGIKHYFGPGIHNGGNMTLSSGESVYLAAGAFVHGTIHAEFASNVKIYGRGILCASDIPFGTPEGYPTEVVGFNACNNIEVSGITIIDSFGWTLVGYDCDNMLVSNVKIINERKWSTDGINPCNCRDVRIERCFVRSKDDCVAVKGLQASDRFDCNWSPLTNIHVVDCVFWSDNNNGIVVGCENKAQIIENIRFENCDLLKVSNTCGDIAGALSVIAIDDTVIRDITFEHIRIEHAAGPLFNVFFAESMFSGQIVGSFKPEGGVIDNIAFRSISVTGGPARRSYVRGMGNNRTISNVTFEQVSIHGESIKTPQQMKLVVNEFAEGVQIL</sequence>
<proteinExistence type="inferred from homology"/>
<evidence type="ECO:0000256" key="3">
    <source>
        <dbReference type="ARBA" id="ARBA00022801"/>
    </source>
</evidence>
<keyword evidence="6 9" id="KW-0326">Glycosidase</keyword>
<dbReference type="Gene3D" id="2.160.20.10">
    <property type="entry name" value="Single-stranded right-handed beta-helix, Pectin lyase-like"/>
    <property type="match status" value="1"/>
</dbReference>
<keyword evidence="2" id="KW-0677">Repeat</keyword>
<dbReference type="SUPFAM" id="SSF51126">
    <property type="entry name" value="Pectin lyase-like"/>
    <property type="match status" value="1"/>
</dbReference>
<accession>A0ABQ6GKX3</accession>
<comment type="caution">
    <text evidence="10">The sequence shown here is derived from an EMBL/GenBank/DDBJ whole genome shotgun (WGS) entry which is preliminary data.</text>
</comment>
<dbReference type="RefSeq" id="WP_284242302.1">
    <property type="nucleotide sequence ID" value="NZ_BSSQ01000035.1"/>
</dbReference>
<evidence type="ECO:0000313" key="10">
    <source>
        <dbReference type="EMBL" id="GLX71488.1"/>
    </source>
</evidence>
<dbReference type="InterPro" id="IPR011050">
    <property type="entry name" value="Pectin_lyase_fold/virulence"/>
</dbReference>
<keyword evidence="3 9" id="KW-0378">Hydrolase</keyword>
<keyword evidence="7" id="KW-0624">Polysaccharide degradation</keyword>
<reference evidence="10 11" key="1">
    <citation type="submission" date="2023-03" db="EMBL/GenBank/DDBJ databases">
        <title>Draft genome sequence of the bacteria which degrade cell wall of Tricholomamatutake.</title>
        <authorList>
            <person name="Konishi Y."/>
            <person name="Fukuta Y."/>
            <person name="Shirasaka N."/>
        </authorList>
    </citation>
    <scope>NUCLEOTIDE SEQUENCE [LARGE SCALE GENOMIC DNA]</scope>
    <source>
        <strain evidence="11">mu1</strain>
    </source>
</reference>
<name>A0ABQ6GKX3_9BACL</name>
<keyword evidence="5" id="KW-0119">Carbohydrate metabolism</keyword>
<evidence type="ECO:0000313" key="11">
    <source>
        <dbReference type="Proteomes" id="UP001157114"/>
    </source>
</evidence>
<comment type="function">
    <text evidence="8">Pectinolytic enzyme involved in the degradation of xylogalacturonan (xga), a galacturonan backbone heavily substituted with xylose, and which is one important component of the hairy regions of pectin. Activity requires a galacturonic acid backbone substituted with xylose.</text>
</comment>
<evidence type="ECO:0000256" key="7">
    <source>
        <dbReference type="ARBA" id="ARBA00023326"/>
    </source>
</evidence>
<keyword evidence="4" id="KW-0325">Glycoprotein</keyword>
<organism evidence="10 11">
    <name type="scientific">Paenibacillus glycanilyticus</name>
    <dbReference type="NCBI Taxonomy" id="126569"/>
    <lineage>
        <taxon>Bacteria</taxon>
        <taxon>Bacillati</taxon>
        <taxon>Bacillota</taxon>
        <taxon>Bacilli</taxon>
        <taxon>Bacillales</taxon>
        <taxon>Paenibacillaceae</taxon>
        <taxon>Paenibacillus</taxon>
    </lineage>
</organism>
<dbReference type="Proteomes" id="UP001157114">
    <property type="component" value="Unassembled WGS sequence"/>
</dbReference>
<dbReference type="InterPro" id="IPR012334">
    <property type="entry name" value="Pectin_lyas_fold"/>
</dbReference>
<evidence type="ECO:0000256" key="1">
    <source>
        <dbReference type="ARBA" id="ARBA00008834"/>
    </source>
</evidence>
<dbReference type="PANTHER" id="PTHR31736:SF9">
    <property type="entry name" value="ENDO-XYLOGALACTURONAN HYDROLASE A-RELATED"/>
    <property type="match status" value="1"/>
</dbReference>
<evidence type="ECO:0000256" key="8">
    <source>
        <dbReference type="ARBA" id="ARBA00037278"/>
    </source>
</evidence>
<gene>
    <name evidence="10" type="ORF">MU1_58380</name>
</gene>
<evidence type="ECO:0000256" key="4">
    <source>
        <dbReference type="ARBA" id="ARBA00023180"/>
    </source>
</evidence>
<dbReference type="EMBL" id="BSSQ01000035">
    <property type="protein sequence ID" value="GLX71488.1"/>
    <property type="molecule type" value="Genomic_DNA"/>
</dbReference>
<evidence type="ECO:0000256" key="6">
    <source>
        <dbReference type="ARBA" id="ARBA00023295"/>
    </source>
</evidence>
<evidence type="ECO:0000256" key="5">
    <source>
        <dbReference type="ARBA" id="ARBA00023277"/>
    </source>
</evidence>